<gene>
    <name evidence="11" type="ORF">AMS68_003898</name>
</gene>
<evidence type="ECO:0000256" key="1">
    <source>
        <dbReference type="ARBA" id="ARBA00004613"/>
    </source>
</evidence>
<evidence type="ECO:0000313" key="11">
    <source>
        <dbReference type="EMBL" id="QIW98380.1"/>
    </source>
</evidence>
<evidence type="ECO:0000256" key="4">
    <source>
        <dbReference type="ARBA" id="ARBA00022729"/>
    </source>
</evidence>
<proteinExistence type="inferred from homology"/>
<dbReference type="GO" id="GO:0004650">
    <property type="term" value="F:polygalacturonase activity"/>
    <property type="evidence" value="ECO:0007669"/>
    <property type="project" value="InterPro"/>
</dbReference>
<keyword evidence="12" id="KW-1185">Reference proteome</keyword>
<dbReference type="OrthoDB" id="3684889at2759"/>
<comment type="subcellular location">
    <subcellularLocation>
        <location evidence="1">Secreted</location>
    </subcellularLocation>
</comment>
<dbReference type="GO" id="GO:0071555">
    <property type="term" value="P:cell wall organization"/>
    <property type="evidence" value="ECO:0007669"/>
    <property type="project" value="UniProtKB-KW"/>
</dbReference>
<name>A0A6H0XUN2_9PEZI</name>
<evidence type="ECO:0000256" key="2">
    <source>
        <dbReference type="ARBA" id="ARBA00008834"/>
    </source>
</evidence>
<accession>A0A6H0XUN2</accession>
<evidence type="ECO:0000256" key="9">
    <source>
        <dbReference type="RuleBase" id="RU361169"/>
    </source>
</evidence>
<evidence type="ECO:0000256" key="6">
    <source>
        <dbReference type="ARBA" id="ARBA00023180"/>
    </source>
</evidence>
<reference evidence="11 12" key="1">
    <citation type="journal article" date="2016" name="Sci. Rep.">
        <title>Peltaster fructicola genome reveals evolution from an invasive phytopathogen to an ectophytic parasite.</title>
        <authorList>
            <person name="Xu C."/>
            <person name="Chen H."/>
            <person name="Gleason M.L."/>
            <person name="Xu J.R."/>
            <person name="Liu H."/>
            <person name="Zhang R."/>
            <person name="Sun G."/>
        </authorList>
    </citation>
    <scope>NUCLEOTIDE SEQUENCE [LARGE SCALE GENOMIC DNA]</scope>
    <source>
        <strain evidence="11 12">LNHT1506</strain>
    </source>
</reference>
<dbReference type="EMBL" id="CP051141">
    <property type="protein sequence ID" value="QIW98380.1"/>
    <property type="molecule type" value="Genomic_DNA"/>
</dbReference>
<keyword evidence="6" id="KW-0325">Glycoprotein</keyword>
<feature type="chain" id="PRO_5026357974" description="Pectate lyase domain-containing protein" evidence="10">
    <location>
        <begin position="21"/>
        <end position="450"/>
    </location>
</feature>
<feature type="signal peptide" evidence="10">
    <location>
        <begin position="1"/>
        <end position="20"/>
    </location>
</feature>
<dbReference type="Gene3D" id="2.160.20.10">
    <property type="entry name" value="Single-stranded right-handed beta-helix, Pectin lyase-like"/>
    <property type="match status" value="1"/>
</dbReference>
<dbReference type="Proteomes" id="UP000503462">
    <property type="component" value="Chromosome 3"/>
</dbReference>
<keyword evidence="7 9" id="KW-0326">Glycosidase</keyword>
<sequence>MHYQAVLPAVLLPFLGAAIAVQSEAPAVPVFKPVPYDKAPPYYPGAPYTFPPRETRTKHCSIEPQGSGQDDSQNILKNFSECKENAKITFEEGTFNIEKIMKVEGLKNVHIDIKGTLLWSEHVDYWLANSMPIPTNFQLQSTAFILGGDHIHMRSSNGKGTFNGNGHIWYDKFDLVTNKKGRPHQVTFEKLTNSVVEGIKFINSQMWTMSITNSDSVLFQDIYVNSTTESGHGPPNTDGADTLASNNIAFARWVIQNGDDGISCKGNSSNILIEDIVMHTGSGLAMGSIGQYWRQHDYIVNVYAHRIWAYNTWHAMYLKTWSGDKSQNPPPNGGGGGLGLMWNITLNDTTIYNVGEPFNIDQCLTYTQGDKPNCDSSKFEILDIKVEDIKGTMTGDYNDVASLHCSGAAPCKGITISDYDITNAKTNAKVTKILCDPKKTLETKGFTCAA</sequence>
<dbReference type="InterPro" id="IPR000743">
    <property type="entry name" value="Glyco_hydro_28"/>
</dbReference>
<evidence type="ECO:0000313" key="12">
    <source>
        <dbReference type="Proteomes" id="UP000503462"/>
    </source>
</evidence>
<dbReference type="PANTHER" id="PTHR31736:SF8">
    <property type="entry name" value="PUTATIVE (AFU_ORTHOLOGUE AFUA_7G06410)-RELATED"/>
    <property type="match status" value="1"/>
</dbReference>
<evidence type="ECO:0008006" key="13">
    <source>
        <dbReference type="Google" id="ProtNLM"/>
    </source>
</evidence>
<dbReference type="InterPro" id="IPR011050">
    <property type="entry name" value="Pectin_lyase_fold/virulence"/>
</dbReference>
<dbReference type="AlphaFoldDB" id="A0A6H0XUN2"/>
<evidence type="ECO:0000256" key="7">
    <source>
        <dbReference type="ARBA" id="ARBA00023295"/>
    </source>
</evidence>
<evidence type="ECO:0000256" key="5">
    <source>
        <dbReference type="ARBA" id="ARBA00022801"/>
    </source>
</evidence>
<dbReference type="Pfam" id="PF00295">
    <property type="entry name" value="Glyco_hydro_28"/>
    <property type="match status" value="1"/>
</dbReference>
<keyword evidence="3" id="KW-0964">Secreted</keyword>
<keyword evidence="5 9" id="KW-0378">Hydrolase</keyword>
<keyword evidence="4 10" id="KW-0732">Signal</keyword>
<comment type="similarity">
    <text evidence="2 9">Belongs to the glycosyl hydrolase 28 family.</text>
</comment>
<evidence type="ECO:0000256" key="3">
    <source>
        <dbReference type="ARBA" id="ARBA00022525"/>
    </source>
</evidence>
<dbReference type="SUPFAM" id="SSF51126">
    <property type="entry name" value="Pectin lyase-like"/>
    <property type="match status" value="1"/>
</dbReference>
<protein>
    <recommendedName>
        <fullName evidence="13">Pectate lyase domain-containing protein</fullName>
    </recommendedName>
</protein>
<keyword evidence="8" id="KW-0961">Cell wall biogenesis/degradation</keyword>
<evidence type="ECO:0000256" key="8">
    <source>
        <dbReference type="ARBA" id="ARBA00023316"/>
    </source>
</evidence>
<dbReference type="GO" id="GO:0005975">
    <property type="term" value="P:carbohydrate metabolic process"/>
    <property type="evidence" value="ECO:0007669"/>
    <property type="project" value="InterPro"/>
</dbReference>
<dbReference type="InterPro" id="IPR012334">
    <property type="entry name" value="Pectin_lyas_fold"/>
</dbReference>
<evidence type="ECO:0000256" key="10">
    <source>
        <dbReference type="SAM" id="SignalP"/>
    </source>
</evidence>
<dbReference type="GO" id="GO:0005576">
    <property type="term" value="C:extracellular region"/>
    <property type="evidence" value="ECO:0007669"/>
    <property type="project" value="UniProtKB-SubCell"/>
</dbReference>
<dbReference type="PANTHER" id="PTHR31736">
    <property type="match status" value="1"/>
</dbReference>
<organism evidence="11 12">
    <name type="scientific">Peltaster fructicola</name>
    <dbReference type="NCBI Taxonomy" id="286661"/>
    <lineage>
        <taxon>Eukaryota</taxon>
        <taxon>Fungi</taxon>
        <taxon>Dikarya</taxon>
        <taxon>Ascomycota</taxon>
        <taxon>Pezizomycotina</taxon>
        <taxon>Dothideomycetes</taxon>
        <taxon>Dothideomycetes incertae sedis</taxon>
        <taxon>Peltaster</taxon>
    </lineage>
</organism>